<dbReference type="InterPro" id="IPR001343">
    <property type="entry name" value="Hemolysn_Ca-bd"/>
</dbReference>
<dbReference type="PANTHER" id="PTHR38340:SF1">
    <property type="entry name" value="S-LAYER PROTEIN"/>
    <property type="match status" value="1"/>
</dbReference>
<proteinExistence type="predicted"/>
<dbReference type="InterPro" id="IPR011049">
    <property type="entry name" value="Serralysin-like_metalloprot_C"/>
</dbReference>
<dbReference type="Pfam" id="PF00353">
    <property type="entry name" value="HemolysinCabind"/>
    <property type="match status" value="5"/>
</dbReference>
<dbReference type="EMBL" id="SJPP01000002">
    <property type="protein sequence ID" value="TWU09457.1"/>
    <property type="molecule type" value="Genomic_DNA"/>
</dbReference>
<dbReference type="OrthoDB" id="227223at2"/>
<dbReference type="Proteomes" id="UP000320735">
    <property type="component" value="Unassembled WGS sequence"/>
</dbReference>
<reference evidence="3 4" key="1">
    <citation type="submission" date="2019-02" db="EMBL/GenBank/DDBJ databases">
        <title>Deep-cultivation of Planctomycetes and their phenomic and genomic characterization uncovers novel biology.</title>
        <authorList>
            <person name="Wiegand S."/>
            <person name="Jogler M."/>
            <person name="Boedeker C."/>
            <person name="Pinto D."/>
            <person name="Vollmers J."/>
            <person name="Rivas-Marin E."/>
            <person name="Kohn T."/>
            <person name="Peeters S.H."/>
            <person name="Heuer A."/>
            <person name="Rast P."/>
            <person name="Oberbeckmann S."/>
            <person name="Bunk B."/>
            <person name="Jeske O."/>
            <person name="Meyerdierks A."/>
            <person name="Storesund J.E."/>
            <person name="Kallscheuer N."/>
            <person name="Luecker S."/>
            <person name="Lage O.M."/>
            <person name="Pohl T."/>
            <person name="Merkel B.J."/>
            <person name="Hornburger P."/>
            <person name="Mueller R.-W."/>
            <person name="Bruemmer F."/>
            <person name="Labrenz M."/>
            <person name="Spormann A.M."/>
            <person name="Op Den Camp H."/>
            <person name="Overmann J."/>
            <person name="Amann R."/>
            <person name="Jetten M.S.M."/>
            <person name="Mascher T."/>
            <person name="Medema M.H."/>
            <person name="Devos D.P."/>
            <person name="Kaster A.-K."/>
            <person name="Ovreas L."/>
            <person name="Rohde M."/>
            <person name="Galperin M.Y."/>
            <person name="Jogler C."/>
        </authorList>
    </citation>
    <scope>NUCLEOTIDE SEQUENCE [LARGE SCALE GENOMIC DNA]</scope>
    <source>
        <strain evidence="3 4">CA54</strain>
    </source>
</reference>
<dbReference type="GO" id="GO:0005576">
    <property type="term" value="C:extracellular region"/>
    <property type="evidence" value="ECO:0007669"/>
    <property type="project" value="UniProtKB-SubCell"/>
</dbReference>
<organism evidence="3 4">
    <name type="scientific">Symmachiella macrocystis</name>
    <dbReference type="NCBI Taxonomy" id="2527985"/>
    <lineage>
        <taxon>Bacteria</taxon>
        <taxon>Pseudomonadati</taxon>
        <taxon>Planctomycetota</taxon>
        <taxon>Planctomycetia</taxon>
        <taxon>Planctomycetales</taxon>
        <taxon>Planctomycetaceae</taxon>
        <taxon>Symmachiella</taxon>
    </lineage>
</organism>
<keyword evidence="4" id="KW-1185">Reference proteome</keyword>
<dbReference type="PRINTS" id="PR00313">
    <property type="entry name" value="CABNDNGRPT"/>
</dbReference>
<gene>
    <name evidence="3" type="primary">cya_7</name>
    <name evidence="3" type="ORF">CA54_46990</name>
</gene>
<keyword evidence="2" id="KW-0964">Secreted</keyword>
<dbReference type="GO" id="GO:0005509">
    <property type="term" value="F:calcium ion binding"/>
    <property type="evidence" value="ECO:0007669"/>
    <property type="project" value="InterPro"/>
</dbReference>
<dbReference type="SUPFAM" id="SSF51120">
    <property type="entry name" value="beta-Roll"/>
    <property type="match status" value="2"/>
</dbReference>
<dbReference type="PANTHER" id="PTHR38340">
    <property type="entry name" value="S-LAYER PROTEIN"/>
    <property type="match status" value="1"/>
</dbReference>
<dbReference type="InterPro" id="IPR050557">
    <property type="entry name" value="RTX_toxin/Mannuronan_C5-epim"/>
</dbReference>
<evidence type="ECO:0000256" key="1">
    <source>
        <dbReference type="ARBA" id="ARBA00004613"/>
    </source>
</evidence>
<accession>A0A5C6BCX4</accession>
<dbReference type="PROSITE" id="PS00330">
    <property type="entry name" value="HEMOLYSIN_CALCIUM"/>
    <property type="match status" value="4"/>
</dbReference>
<name>A0A5C6BCX4_9PLAN</name>
<comment type="subcellular location">
    <subcellularLocation>
        <location evidence="1">Secreted</location>
    </subcellularLocation>
</comment>
<dbReference type="Gene3D" id="2.150.10.10">
    <property type="entry name" value="Serralysin-like metalloprotease, C-terminal"/>
    <property type="match status" value="4"/>
</dbReference>
<evidence type="ECO:0000313" key="3">
    <source>
        <dbReference type="EMBL" id="TWU09457.1"/>
    </source>
</evidence>
<protein>
    <submittedName>
        <fullName evidence="3">Bifunctional hemolysin/adenylate cyclase</fullName>
    </submittedName>
</protein>
<evidence type="ECO:0000256" key="2">
    <source>
        <dbReference type="ARBA" id="ARBA00022525"/>
    </source>
</evidence>
<evidence type="ECO:0000313" key="4">
    <source>
        <dbReference type="Proteomes" id="UP000320735"/>
    </source>
</evidence>
<dbReference type="InterPro" id="IPR018511">
    <property type="entry name" value="Hemolysin-typ_Ca-bd_CS"/>
</dbReference>
<comment type="caution">
    <text evidence="3">The sequence shown here is derived from an EMBL/GenBank/DDBJ whole genome shotgun (WGS) entry which is preliminary data.</text>
</comment>
<sequence>MPVSTPSVATAAARPHPTVFGGNRGFLADSFSPCFRVFFTHLDVISFFLRKGCNRSTVLALWFVRAKCLCDTFPISRSRFETRLSRNNSVGFGFGFNMKRELRMRLLRNKTERKLPKKQTKASLGFENLEDRRLMAGSIDLEGGILKIEGTSNEDTVYVQNYGRSYVKVTLQHQVGFEDSETHTRYFRTSQVNSIQFQGGEGNDYFRNFTNISSHADGGNGDDFLVGGSNSDTLVGGWGNDIINSQGGNDALYGSQGHDTLYAGGGDDTLYGGSGQDWLYGRSGNDTIYGGRDKDYLFGDSGNDYMRGQDGNDKVWGGGGDDSMYGDAGDDFIAGQWGNDYLIGGTGYDTLSGGDGIDVLSGGDQADRLYGGNDTDYLLGGNGNDSLYGEAGNDYLFGEAGNDNLYGGSGVDYFNGGNGFDRARDWFWGESFNTTTEWQF</sequence>
<dbReference type="AlphaFoldDB" id="A0A5C6BCX4"/>